<name>A0A6L2L631_TANCI</name>
<reference evidence="1" key="1">
    <citation type="journal article" date="2019" name="Sci. Rep.">
        <title>Draft genome of Tanacetum cinerariifolium, the natural source of mosquito coil.</title>
        <authorList>
            <person name="Yamashiro T."/>
            <person name="Shiraishi A."/>
            <person name="Satake H."/>
            <person name="Nakayama K."/>
        </authorList>
    </citation>
    <scope>NUCLEOTIDE SEQUENCE</scope>
</reference>
<evidence type="ECO:0000313" key="1">
    <source>
        <dbReference type="EMBL" id="GEU56337.1"/>
    </source>
</evidence>
<sequence>MLLYIKGKEHGKLLVESVLKVSFKYGTVPGPGTETTPATIRDKTYDELTKAEKIHESCDIKATNIILQGLPQDIYNMLNHHIEAKDIWDRVKLLIEVQTIQGRQTQAYACSGIRSNAIGVTRTRRINTTSQAKIVRCNNCQEDCHMERQCTKPKRPMNSTWFKEKAMLDEALESKDTLDEEEMAFLANNRDTVTTAQQS</sequence>
<gene>
    <name evidence="1" type="ORF">Tci_028315</name>
</gene>
<dbReference type="EMBL" id="BKCJ010003645">
    <property type="protein sequence ID" value="GEU56337.1"/>
    <property type="molecule type" value="Genomic_DNA"/>
</dbReference>
<organism evidence="1">
    <name type="scientific">Tanacetum cinerariifolium</name>
    <name type="common">Dalmatian daisy</name>
    <name type="synonym">Chrysanthemum cinerariifolium</name>
    <dbReference type="NCBI Taxonomy" id="118510"/>
    <lineage>
        <taxon>Eukaryota</taxon>
        <taxon>Viridiplantae</taxon>
        <taxon>Streptophyta</taxon>
        <taxon>Embryophyta</taxon>
        <taxon>Tracheophyta</taxon>
        <taxon>Spermatophyta</taxon>
        <taxon>Magnoliopsida</taxon>
        <taxon>eudicotyledons</taxon>
        <taxon>Gunneridae</taxon>
        <taxon>Pentapetalae</taxon>
        <taxon>asterids</taxon>
        <taxon>campanulids</taxon>
        <taxon>Asterales</taxon>
        <taxon>Asteraceae</taxon>
        <taxon>Asteroideae</taxon>
        <taxon>Anthemideae</taxon>
        <taxon>Anthemidinae</taxon>
        <taxon>Tanacetum</taxon>
    </lineage>
</organism>
<evidence type="ECO:0008006" key="2">
    <source>
        <dbReference type="Google" id="ProtNLM"/>
    </source>
</evidence>
<protein>
    <recommendedName>
        <fullName evidence="2">Integrase, catalytic region, zinc finger, CCHC-type, peptidase aspartic, catalytic</fullName>
    </recommendedName>
</protein>
<comment type="caution">
    <text evidence="1">The sequence shown here is derived from an EMBL/GenBank/DDBJ whole genome shotgun (WGS) entry which is preliminary data.</text>
</comment>
<proteinExistence type="predicted"/>
<accession>A0A6L2L631</accession>
<dbReference type="AlphaFoldDB" id="A0A6L2L631"/>